<proteinExistence type="predicted"/>
<evidence type="ECO:0000313" key="2">
    <source>
        <dbReference type="Proteomes" id="UP000326331"/>
    </source>
</evidence>
<evidence type="ECO:0000313" key="1">
    <source>
        <dbReference type="EMBL" id="QFG02816.1"/>
    </source>
</evidence>
<sequence>MNRRASRPITAFLDGEDRPDIPNPIHSTGVARQYGFAGPLVGGVTVCGWLVPPILDLLGDAWLESGWADVRFRRPVYPGDDLEAAAEEIAPGIVAIRMLKADGAAAIEGEAGLGDAPWLDELAWPERREPVPPRADLPELTLAAAPRGRDLDPMAVELSVEEAHAWALEKQRDAHDRWVGDAPLAHPSWLAARMTPLLKHSFSYGPSIHTRSRVQHLAPARAGQSFVVAGRFVDARDERGHHVAVIDGAIFASDGRPVARLRHTTIFRIRPA</sequence>
<protein>
    <recommendedName>
        <fullName evidence="3">MaoC-like domain-containing protein</fullName>
    </recommendedName>
</protein>
<accession>A0ABX6C128</accession>
<dbReference type="EMBL" id="CP042829">
    <property type="protein sequence ID" value="QFG02816.1"/>
    <property type="molecule type" value="Genomic_DNA"/>
</dbReference>
<dbReference type="Proteomes" id="UP000326331">
    <property type="component" value="Chromosome"/>
</dbReference>
<gene>
    <name evidence="1" type="ORF">Tbon_05760</name>
</gene>
<evidence type="ECO:0008006" key="3">
    <source>
        <dbReference type="Google" id="ProtNLM"/>
    </source>
</evidence>
<dbReference type="Gene3D" id="3.10.129.10">
    <property type="entry name" value="Hotdog Thioesterase"/>
    <property type="match status" value="2"/>
</dbReference>
<reference evidence="1 2" key="1">
    <citation type="submission" date="2019-10" db="EMBL/GenBank/DDBJ databases">
        <title>Thermopilla bonchosmolovskayae gen. nov., sp. nov., a moderately thermophilic Chloroflexi bacterium from a Chukotka hot spring (Arctic, Russia), representing a novel classis Thermopillaia, which include previously uncultivated lineage OLB14.</title>
        <authorList>
            <person name="Kochetkova T.V."/>
            <person name="Zayulina K.S."/>
            <person name="Zhigarkov V.S."/>
            <person name="Minaev N.V."/>
            <person name="Novikov A."/>
            <person name="Toshchakov S.V."/>
            <person name="Elcheninov A.G."/>
            <person name="Kublanov I.V."/>
        </authorList>
    </citation>
    <scope>NUCLEOTIDE SEQUENCE [LARGE SCALE GENOMIC DNA]</scope>
    <source>
        <strain evidence="1 2">3753O</strain>
    </source>
</reference>
<dbReference type="SUPFAM" id="SSF54637">
    <property type="entry name" value="Thioesterase/thiol ester dehydrase-isomerase"/>
    <property type="match status" value="2"/>
</dbReference>
<dbReference type="RefSeq" id="WP_158066740.1">
    <property type="nucleotide sequence ID" value="NZ_CP042829.1"/>
</dbReference>
<keyword evidence="2" id="KW-1185">Reference proteome</keyword>
<dbReference type="InterPro" id="IPR029069">
    <property type="entry name" value="HotDog_dom_sf"/>
</dbReference>
<organism evidence="1 2">
    <name type="scientific">Tepidiforma bonchosmolovskayae</name>
    <dbReference type="NCBI Taxonomy" id="2601677"/>
    <lineage>
        <taxon>Bacteria</taxon>
        <taxon>Bacillati</taxon>
        <taxon>Chloroflexota</taxon>
        <taxon>Tepidiformia</taxon>
        <taxon>Tepidiformales</taxon>
        <taxon>Tepidiformaceae</taxon>
        <taxon>Tepidiforma</taxon>
    </lineage>
</organism>
<name>A0ABX6C128_9CHLR</name>
<dbReference type="CDD" id="cd03441">
    <property type="entry name" value="R_hydratase_like"/>
    <property type="match status" value="1"/>
</dbReference>